<dbReference type="Pfam" id="PF13302">
    <property type="entry name" value="Acetyltransf_3"/>
    <property type="match status" value="1"/>
</dbReference>
<evidence type="ECO:0000313" key="3">
    <source>
        <dbReference type="Proteomes" id="UP000051739"/>
    </source>
</evidence>
<organism evidence="2 3">
    <name type="scientific">Limosilactobacillus gastricus DSM 16045</name>
    <dbReference type="NCBI Taxonomy" id="1423749"/>
    <lineage>
        <taxon>Bacteria</taxon>
        <taxon>Bacillati</taxon>
        <taxon>Bacillota</taxon>
        <taxon>Bacilli</taxon>
        <taxon>Lactobacillales</taxon>
        <taxon>Lactobacillaceae</taxon>
        <taxon>Limosilactobacillus</taxon>
    </lineage>
</organism>
<dbReference type="PROSITE" id="PS51186">
    <property type="entry name" value="GNAT"/>
    <property type="match status" value="1"/>
</dbReference>
<dbReference type="GO" id="GO:0016747">
    <property type="term" value="F:acyltransferase activity, transferring groups other than amino-acyl groups"/>
    <property type="evidence" value="ECO:0007669"/>
    <property type="project" value="InterPro"/>
</dbReference>
<dbReference type="RefSeq" id="WP_056936609.1">
    <property type="nucleotide sequence ID" value="NZ_AZFN01000002.1"/>
</dbReference>
<dbReference type="InterPro" id="IPR016181">
    <property type="entry name" value="Acyl_CoA_acyltransferase"/>
</dbReference>
<sequence length="150" mass="16998">MQVDESSQVQIHQLEARELDQVEALLADQQLALAAGLNLSEHPGARRWAIQNWLNQQVLWGIFHGDQLIGLIAFFPIDAGRELGYLLQRPWWNQGIMTKAVQQILVHYADQLIVAYTREDNLPSQAVLQVNGFQPLAKEAGIIKWSTCKM</sequence>
<reference evidence="2 3" key="1">
    <citation type="journal article" date="2015" name="Genome Announc.">
        <title>Expanding the biotechnology potential of lactobacilli through comparative genomics of 213 strains and associated genera.</title>
        <authorList>
            <person name="Sun Z."/>
            <person name="Harris H.M."/>
            <person name="McCann A."/>
            <person name="Guo C."/>
            <person name="Argimon S."/>
            <person name="Zhang W."/>
            <person name="Yang X."/>
            <person name="Jeffery I.B."/>
            <person name="Cooney J.C."/>
            <person name="Kagawa T.F."/>
            <person name="Liu W."/>
            <person name="Song Y."/>
            <person name="Salvetti E."/>
            <person name="Wrobel A."/>
            <person name="Rasinkangas P."/>
            <person name="Parkhill J."/>
            <person name="Rea M.C."/>
            <person name="O'Sullivan O."/>
            <person name="Ritari J."/>
            <person name="Douillard F.P."/>
            <person name="Paul Ross R."/>
            <person name="Yang R."/>
            <person name="Briner A.E."/>
            <person name="Felis G.E."/>
            <person name="de Vos W.M."/>
            <person name="Barrangou R."/>
            <person name="Klaenhammer T.R."/>
            <person name="Caufield P.W."/>
            <person name="Cui Y."/>
            <person name="Zhang H."/>
            <person name="O'Toole P.W."/>
        </authorList>
    </citation>
    <scope>NUCLEOTIDE SEQUENCE [LARGE SCALE GENOMIC DNA]</scope>
    <source>
        <strain evidence="2 3">DSM 16045</strain>
    </source>
</reference>
<dbReference type="Gene3D" id="3.40.630.30">
    <property type="match status" value="1"/>
</dbReference>
<dbReference type="InterPro" id="IPR000182">
    <property type="entry name" value="GNAT_dom"/>
</dbReference>
<evidence type="ECO:0000259" key="1">
    <source>
        <dbReference type="PROSITE" id="PS51186"/>
    </source>
</evidence>
<dbReference type="SUPFAM" id="SSF55729">
    <property type="entry name" value="Acyl-CoA N-acyltransferases (Nat)"/>
    <property type="match status" value="1"/>
</dbReference>
<dbReference type="InterPro" id="IPR051531">
    <property type="entry name" value="N-acetyltransferase"/>
</dbReference>
<feature type="domain" description="N-acetyltransferase" evidence="1">
    <location>
        <begin position="9"/>
        <end position="150"/>
    </location>
</feature>
<proteinExistence type="predicted"/>
<dbReference type="PANTHER" id="PTHR43792">
    <property type="entry name" value="GNAT FAMILY, PUTATIVE (AFU_ORTHOLOGUE AFUA_3G00765)-RELATED-RELATED"/>
    <property type="match status" value="1"/>
</dbReference>
<dbReference type="Proteomes" id="UP000051739">
    <property type="component" value="Unassembled WGS sequence"/>
</dbReference>
<evidence type="ECO:0000313" key="2">
    <source>
        <dbReference type="EMBL" id="KRM03402.1"/>
    </source>
</evidence>
<keyword evidence="3" id="KW-1185">Reference proteome</keyword>
<protein>
    <recommendedName>
        <fullName evidence="1">N-acetyltransferase domain-containing protein</fullName>
    </recommendedName>
</protein>
<dbReference type="PATRIC" id="fig|1423749.3.peg.726"/>
<accession>A0A0R1VD47</accession>
<gene>
    <name evidence="2" type="ORF">FC60_GL000722</name>
</gene>
<dbReference type="EMBL" id="AZFN01000002">
    <property type="protein sequence ID" value="KRM03402.1"/>
    <property type="molecule type" value="Genomic_DNA"/>
</dbReference>
<comment type="caution">
    <text evidence="2">The sequence shown here is derived from an EMBL/GenBank/DDBJ whole genome shotgun (WGS) entry which is preliminary data.</text>
</comment>
<name>A0A0R1VD47_9LACO</name>
<dbReference type="AlphaFoldDB" id="A0A0R1VD47"/>